<evidence type="ECO:0000256" key="7">
    <source>
        <dbReference type="ARBA" id="ARBA00023040"/>
    </source>
</evidence>
<dbReference type="Pfam" id="PF13853">
    <property type="entry name" value="7tm_4"/>
    <property type="match status" value="3"/>
</dbReference>
<dbReference type="InterPro" id="IPR017452">
    <property type="entry name" value="GPCR_Rhodpsn_7TM"/>
</dbReference>
<organism evidence="16 17">
    <name type="scientific">Pelobates cultripes</name>
    <name type="common">Western spadefoot toad</name>
    <dbReference type="NCBI Taxonomy" id="61616"/>
    <lineage>
        <taxon>Eukaryota</taxon>
        <taxon>Metazoa</taxon>
        <taxon>Chordata</taxon>
        <taxon>Craniata</taxon>
        <taxon>Vertebrata</taxon>
        <taxon>Euteleostomi</taxon>
        <taxon>Amphibia</taxon>
        <taxon>Batrachia</taxon>
        <taxon>Anura</taxon>
        <taxon>Pelobatoidea</taxon>
        <taxon>Pelobatidae</taxon>
        <taxon>Pelobates</taxon>
    </lineage>
</organism>
<feature type="transmembrane region" description="Helical" evidence="14">
    <location>
        <begin position="509"/>
        <end position="530"/>
    </location>
</feature>
<feature type="transmembrane region" description="Helical" evidence="14">
    <location>
        <begin position="884"/>
        <end position="907"/>
    </location>
</feature>
<proteinExistence type="inferred from homology"/>
<evidence type="ECO:0000256" key="2">
    <source>
        <dbReference type="ARBA" id="ARBA00022475"/>
    </source>
</evidence>
<feature type="domain" description="G-protein coupled receptors family 1 profile" evidence="15">
    <location>
        <begin position="350"/>
        <end position="599"/>
    </location>
</feature>
<feature type="transmembrane region" description="Helical" evidence="14">
    <location>
        <begin position="369"/>
        <end position="396"/>
    </location>
</feature>
<evidence type="ECO:0000256" key="12">
    <source>
        <dbReference type="ARBA" id="ARBA00023224"/>
    </source>
</evidence>
<dbReference type="GO" id="GO:0005886">
    <property type="term" value="C:plasma membrane"/>
    <property type="evidence" value="ECO:0007669"/>
    <property type="project" value="UniProtKB-SubCell"/>
</dbReference>
<evidence type="ECO:0000256" key="6">
    <source>
        <dbReference type="ARBA" id="ARBA00022989"/>
    </source>
</evidence>
<evidence type="ECO:0000259" key="15">
    <source>
        <dbReference type="PROSITE" id="PS50262"/>
    </source>
</evidence>
<feature type="transmembrane region" description="Helical" evidence="14">
    <location>
        <begin position="582"/>
        <end position="601"/>
    </location>
</feature>
<comment type="subcellular location">
    <subcellularLocation>
        <location evidence="1">Cell membrane</location>
        <topology evidence="1">Multi-pass membrane protein</topology>
    </subcellularLocation>
</comment>
<evidence type="ECO:0000256" key="14">
    <source>
        <dbReference type="SAM" id="Phobius"/>
    </source>
</evidence>
<dbReference type="PROSITE" id="PS50262">
    <property type="entry name" value="G_PROTEIN_RECEP_F1_2"/>
    <property type="match status" value="3"/>
</dbReference>
<dbReference type="PANTHER" id="PTHR24242">
    <property type="entry name" value="G-PROTEIN COUPLED RECEPTOR"/>
    <property type="match status" value="1"/>
</dbReference>
<feature type="transmembrane region" description="Helical" evidence="14">
    <location>
        <begin position="551"/>
        <end position="570"/>
    </location>
</feature>
<dbReference type="SUPFAM" id="SSF81321">
    <property type="entry name" value="Family A G protein-coupled receptor-like"/>
    <property type="match status" value="3"/>
</dbReference>
<feature type="transmembrane region" description="Helical" evidence="14">
    <location>
        <begin position="121"/>
        <end position="140"/>
    </location>
</feature>
<dbReference type="GO" id="GO:0004984">
    <property type="term" value="F:olfactory receptor activity"/>
    <property type="evidence" value="ECO:0007669"/>
    <property type="project" value="InterPro"/>
</dbReference>
<dbReference type="PRINTS" id="PR00245">
    <property type="entry name" value="OLFACTORYR"/>
</dbReference>
<dbReference type="Proteomes" id="UP001295444">
    <property type="component" value="Chromosome 05"/>
</dbReference>
<keyword evidence="2" id="KW-1003">Cell membrane</keyword>
<keyword evidence="17" id="KW-1185">Reference proteome</keyword>
<evidence type="ECO:0000256" key="11">
    <source>
        <dbReference type="ARBA" id="ARBA00023180"/>
    </source>
</evidence>
<feature type="transmembrane region" description="Helical" evidence="14">
    <location>
        <begin position="705"/>
        <end position="724"/>
    </location>
</feature>
<dbReference type="Gene3D" id="1.20.1070.10">
    <property type="entry name" value="Rhodopsin 7-helix transmembrane proteins"/>
    <property type="match status" value="3"/>
</dbReference>
<dbReference type="FunFam" id="1.20.1070.10:FF:000010">
    <property type="entry name" value="Olfactory receptor"/>
    <property type="match status" value="3"/>
</dbReference>
<evidence type="ECO:0000313" key="17">
    <source>
        <dbReference type="Proteomes" id="UP001295444"/>
    </source>
</evidence>
<keyword evidence="5" id="KW-0552">Olfaction</keyword>
<keyword evidence="12 13" id="KW-0807">Transducer</keyword>
<dbReference type="PRINTS" id="PR00237">
    <property type="entry name" value="GPCRRHODOPSN"/>
</dbReference>
<sequence length="973" mass="109943">MEKRIDTNLSKAYITAGALTSVSRALKHCTEDMEAEIRDGIQPRYNTGFRIEFSSKNQLMKNLTVIAVVYYDHHLHNPMYFFLSNFSFLEICYTTVTVPKMLSDLIVQNPLISVAGCITQYHFFSFCAATEHFLLVIMAYDRNMAICYPLHYRSIMNIKTCTQLVCICWVTSAVSLTVPAFSVSRLYFCGPNIIDHFFCELNPLLKLSYTFVIQTENFLKSCTVIICPFGFVIGTYGYIINTILKIPTSTGRYKTFSTCSSHLISVCTYYGTLITLYAFPVQDLSSFNKALSLVYTVVTPLLNPIIYSLRNQEIKLVVHKLADLLKKERDVCIKVRGEGHTIRDVSDHWTGVTFIVCLASTQHLHSPMYIFLCSLSLSEILFTTNLIPMLLHILMLNGSTMNFNNCLVQYYVCASLGITECFLFAVMSYDRYTAICNPLHYASIMNIKFCQKLIFCSWAGGFISMITTLVLICQLDFCGPDIIDHFFCDFAPLVNLSCSDNFAVSFETFLTSCLVTIFPVGFIIGTYVCIINTSINIVSSTGRHKTFSTCGSHLTSVCAYYGTLIIIYVLPVKDLSKSVNKVLSLIYTVVTPLLNPIIYSLRNNEIKLGLHISPERSNQMNRYLKPAFTLEGYLTQKKIMFPPPCLMCVTNCVLVLGRFLTVHMIIETPRDLCVFYTDLGLHTLLRIGCMHRHMAVLRSYLHSPMYFFLSNLSSCEIMFTLNIVPKFLQVLLSDGSKISLMGCLTQFYVCGSLAATECFLLTAMSYDRYVAICNPLHYNYLMDLNVCHQIATTCWAGGFLSMLTTLVLVSRLTFCGPCIIDHFFCDFAPILDISCSDTYLVKIETFIFTSSVSLFTFLFIIATYVAIMITIFRIPFSSGRKKSFSTCSSHLAIVSTYYGTLITVYVVPSGGNSNTTNRSLSLMYTLVTPLFNPIIYSLRNQDIKLEQILSRALVKHRFLTRAHSPTPTSDRMD</sequence>
<feature type="domain" description="G-protein coupled receptors family 1 profile" evidence="15">
    <location>
        <begin position="61"/>
        <end position="307"/>
    </location>
</feature>
<comment type="similarity">
    <text evidence="13">Belongs to the G-protein coupled receptor 1 family.</text>
</comment>
<evidence type="ECO:0000256" key="3">
    <source>
        <dbReference type="ARBA" id="ARBA00022606"/>
    </source>
</evidence>
<protein>
    <submittedName>
        <fullName evidence="16">Olfactory receptor</fullName>
    </submittedName>
</protein>
<feature type="transmembrane region" description="Helical" evidence="14">
    <location>
        <begin position="218"/>
        <end position="239"/>
    </location>
</feature>
<evidence type="ECO:0000256" key="10">
    <source>
        <dbReference type="ARBA" id="ARBA00023170"/>
    </source>
</evidence>
<dbReference type="PANTHER" id="PTHR24242:SF393">
    <property type="entry name" value="OLFACTORY RECEPTOR"/>
    <property type="match status" value="1"/>
</dbReference>
<evidence type="ECO:0000313" key="16">
    <source>
        <dbReference type="EMBL" id="CAH2295237.1"/>
    </source>
</evidence>
<evidence type="ECO:0000256" key="5">
    <source>
        <dbReference type="ARBA" id="ARBA00022725"/>
    </source>
</evidence>
<feature type="transmembrane region" description="Helical" evidence="14">
    <location>
        <begin position="449"/>
        <end position="472"/>
    </location>
</feature>
<feature type="transmembrane region" description="Helical" evidence="14">
    <location>
        <begin position="408"/>
        <end position="429"/>
    </location>
</feature>
<dbReference type="InterPro" id="IPR050939">
    <property type="entry name" value="Olfactory_GPCR1"/>
</dbReference>
<feature type="transmembrane region" description="Helical" evidence="14">
    <location>
        <begin position="846"/>
        <end position="872"/>
    </location>
</feature>
<dbReference type="AlphaFoldDB" id="A0AAD1W5Y1"/>
<evidence type="ECO:0000256" key="8">
    <source>
        <dbReference type="ARBA" id="ARBA00023136"/>
    </source>
</evidence>
<keyword evidence="10 13" id="KW-0675">Receptor</keyword>
<name>A0AAD1W5Y1_PELCU</name>
<keyword evidence="9" id="KW-1015">Disulfide bond</keyword>
<feature type="transmembrane region" description="Helical" evidence="14">
    <location>
        <begin position="919"/>
        <end position="938"/>
    </location>
</feature>
<dbReference type="InterPro" id="IPR000725">
    <property type="entry name" value="Olfact_rcpt"/>
</dbReference>
<dbReference type="EMBL" id="OW240916">
    <property type="protein sequence ID" value="CAH2295237.1"/>
    <property type="molecule type" value="Genomic_DNA"/>
</dbReference>
<dbReference type="PROSITE" id="PS00237">
    <property type="entry name" value="G_PROTEIN_RECEP_F1_1"/>
    <property type="match status" value="1"/>
</dbReference>
<evidence type="ECO:0000256" key="1">
    <source>
        <dbReference type="ARBA" id="ARBA00004651"/>
    </source>
</evidence>
<feature type="transmembrane region" description="Helical" evidence="14">
    <location>
        <begin position="745"/>
        <end position="766"/>
    </location>
</feature>
<reference evidence="16" key="1">
    <citation type="submission" date="2022-03" db="EMBL/GenBank/DDBJ databases">
        <authorList>
            <person name="Alioto T."/>
            <person name="Alioto T."/>
            <person name="Gomez Garrido J."/>
        </authorList>
    </citation>
    <scope>NUCLEOTIDE SEQUENCE</scope>
</reference>
<evidence type="ECO:0000256" key="9">
    <source>
        <dbReference type="ARBA" id="ARBA00023157"/>
    </source>
</evidence>
<gene>
    <name evidence="16" type="ORF">PECUL_23A048378</name>
</gene>
<dbReference type="InterPro" id="IPR000276">
    <property type="entry name" value="GPCR_Rhodpsn"/>
</dbReference>
<feature type="transmembrane region" description="Helical" evidence="14">
    <location>
        <begin position="161"/>
        <end position="181"/>
    </location>
</feature>
<keyword evidence="3" id="KW-0716">Sensory transduction</keyword>
<keyword evidence="8 14" id="KW-0472">Membrane</keyword>
<feature type="domain" description="G-protein coupled receptors family 1 profile" evidence="15">
    <location>
        <begin position="682"/>
        <end position="936"/>
    </location>
</feature>
<feature type="transmembrane region" description="Helical" evidence="14">
    <location>
        <begin position="260"/>
        <end position="279"/>
    </location>
</feature>
<evidence type="ECO:0000256" key="13">
    <source>
        <dbReference type="RuleBase" id="RU000688"/>
    </source>
</evidence>
<keyword evidence="7 13" id="KW-0297">G-protein coupled receptor</keyword>
<dbReference type="GO" id="GO:0004930">
    <property type="term" value="F:G protein-coupled receptor activity"/>
    <property type="evidence" value="ECO:0007669"/>
    <property type="project" value="UniProtKB-KW"/>
</dbReference>
<feature type="transmembrane region" description="Helical" evidence="14">
    <location>
        <begin position="291"/>
        <end position="309"/>
    </location>
</feature>
<keyword evidence="6 14" id="KW-1133">Transmembrane helix</keyword>
<feature type="non-terminal residue" evidence="16">
    <location>
        <position position="973"/>
    </location>
</feature>
<evidence type="ECO:0000256" key="4">
    <source>
        <dbReference type="ARBA" id="ARBA00022692"/>
    </source>
</evidence>
<accession>A0AAD1W5Y1</accession>
<keyword evidence="11" id="KW-0325">Glycoprotein</keyword>
<keyword evidence="4 13" id="KW-0812">Transmembrane</keyword>